<dbReference type="RefSeq" id="WP_053433617.1">
    <property type="nucleotide sequence ID" value="NZ_LGUF01000007.1"/>
</dbReference>
<dbReference type="InterPro" id="IPR003737">
    <property type="entry name" value="GlcNAc_PI_deacetylase-related"/>
</dbReference>
<dbReference type="SUPFAM" id="SSF102588">
    <property type="entry name" value="LmbE-like"/>
    <property type="match status" value="1"/>
</dbReference>
<organism evidence="1 2">
    <name type="scientific">Sporosarcina globispora</name>
    <name type="common">Bacillus globisporus</name>
    <dbReference type="NCBI Taxonomy" id="1459"/>
    <lineage>
        <taxon>Bacteria</taxon>
        <taxon>Bacillati</taxon>
        <taxon>Bacillota</taxon>
        <taxon>Bacilli</taxon>
        <taxon>Bacillales</taxon>
        <taxon>Caryophanaceae</taxon>
        <taxon>Sporosarcina</taxon>
    </lineage>
</organism>
<dbReference type="InterPro" id="IPR024078">
    <property type="entry name" value="LmbE-like_dom_sf"/>
</dbReference>
<dbReference type="EMBL" id="LGUF01000007">
    <property type="protein sequence ID" value="KON86257.1"/>
    <property type="molecule type" value="Genomic_DNA"/>
</dbReference>
<dbReference type="GO" id="GO:0016811">
    <property type="term" value="F:hydrolase activity, acting on carbon-nitrogen (but not peptide) bonds, in linear amides"/>
    <property type="evidence" value="ECO:0007669"/>
    <property type="project" value="TreeGrafter"/>
</dbReference>
<sequence>MKRLIGLFLIIALFIGGYFLFKKETVIFYSPHADDEVLSMGGSIIKAVEEDKNVIVILLSKGLASSAYHKVNTKLQEEGYDNISPEEFGEARIKEFKKSVETMGVKPENILIYDLPDAEFTPDMVKEIMIDMEKGYPGATHHVMTYHDPHPDHASTGKALMALHKEGTIKKAGYYHIPIQEFGNLSYTGKDEISKEHAEKYQNALDAYGEWSPEEGKFQIGQISVTDYFENAIKYLESRWHQ</sequence>
<dbReference type="Proteomes" id="UP000037109">
    <property type="component" value="Unassembled WGS sequence"/>
</dbReference>
<dbReference type="PANTHER" id="PTHR12993:SF11">
    <property type="entry name" value="N-ACETYLGLUCOSAMINYL-PHOSPHATIDYLINOSITOL DE-N-ACETYLASE"/>
    <property type="match status" value="1"/>
</dbReference>
<dbReference type="Pfam" id="PF02585">
    <property type="entry name" value="PIG-L"/>
    <property type="match status" value="1"/>
</dbReference>
<protein>
    <recommendedName>
        <fullName evidence="3">GlcNAc-PI de-N-acetylase</fullName>
    </recommendedName>
</protein>
<dbReference type="PANTHER" id="PTHR12993">
    <property type="entry name" value="N-ACETYLGLUCOSAMINYL-PHOSPHATIDYLINOSITOL DE-N-ACETYLASE-RELATED"/>
    <property type="match status" value="1"/>
</dbReference>
<keyword evidence="2" id="KW-1185">Reference proteome</keyword>
<evidence type="ECO:0008006" key="3">
    <source>
        <dbReference type="Google" id="ProtNLM"/>
    </source>
</evidence>
<evidence type="ECO:0000313" key="1">
    <source>
        <dbReference type="EMBL" id="KON86257.1"/>
    </source>
</evidence>
<name>A0A0M0G9P0_SPOGL</name>
<dbReference type="STRING" id="1459.AF332_05090"/>
<dbReference type="PATRIC" id="fig|1459.3.peg.1062"/>
<dbReference type="OrthoDB" id="1754135at2"/>
<dbReference type="Gene3D" id="3.40.50.10320">
    <property type="entry name" value="LmbE-like"/>
    <property type="match status" value="1"/>
</dbReference>
<gene>
    <name evidence="1" type="ORF">AF332_05090</name>
</gene>
<reference evidence="2" key="1">
    <citation type="submission" date="2015-07" db="EMBL/GenBank/DDBJ databases">
        <title>Fjat-10036 dsm4.</title>
        <authorList>
            <person name="Liu B."/>
            <person name="Wang J."/>
            <person name="Zhu Y."/>
            <person name="Liu G."/>
            <person name="Chen Q."/>
            <person name="Chen Z."/>
            <person name="Lan J."/>
            <person name="Che J."/>
            <person name="Ge C."/>
            <person name="Shi H."/>
            <person name="Pan Z."/>
            <person name="Liu X."/>
        </authorList>
    </citation>
    <scope>NUCLEOTIDE SEQUENCE [LARGE SCALE GENOMIC DNA]</scope>
    <source>
        <strain evidence="2">DSM 4</strain>
    </source>
</reference>
<comment type="caution">
    <text evidence="1">The sequence shown here is derived from an EMBL/GenBank/DDBJ whole genome shotgun (WGS) entry which is preliminary data.</text>
</comment>
<accession>A0A0M0G9P0</accession>
<dbReference type="AlphaFoldDB" id="A0A0M0G9P0"/>
<evidence type="ECO:0000313" key="2">
    <source>
        <dbReference type="Proteomes" id="UP000037109"/>
    </source>
</evidence>
<proteinExistence type="predicted"/>